<keyword evidence="1" id="KW-0805">Transcription regulation</keyword>
<dbReference type="Pfam" id="PF12833">
    <property type="entry name" value="HTH_18"/>
    <property type="match status" value="1"/>
</dbReference>
<evidence type="ECO:0000256" key="2">
    <source>
        <dbReference type="ARBA" id="ARBA00023125"/>
    </source>
</evidence>
<dbReference type="EMBL" id="RQSM01000003">
    <property type="protein sequence ID" value="RVU90282.1"/>
    <property type="molecule type" value="Genomic_DNA"/>
</dbReference>
<dbReference type="EMBL" id="OLKH01000103">
    <property type="protein sequence ID" value="SPE77853.1"/>
    <property type="molecule type" value="Genomic_DNA"/>
</dbReference>
<evidence type="ECO:0000259" key="4">
    <source>
        <dbReference type="PROSITE" id="PS01124"/>
    </source>
</evidence>
<evidence type="ECO:0000256" key="1">
    <source>
        <dbReference type="ARBA" id="ARBA00023015"/>
    </source>
</evidence>
<dbReference type="GO" id="GO:0043565">
    <property type="term" value="F:sequence-specific DNA binding"/>
    <property type="evidence" value="ECO:0007669"/>
    <property type="project" value="InterPro"/>
</dbReference>
<dbReference type="Pfam" id="PF20240">
    <property type="entry name" value="DUF6597"/>
    <property type="match status" value="1"/>
</dbReference>
<protein>
    <submittedName>
        <fullName evidence="5">AraC family transcriptional regulator</fullName>
    </submittedName>
    <submittedName>
        <fullName evidence="6">Transcriptional activator FtrA</fullName>
    </submittedName>
</protein>
<dbReference type="Gene3D" id="1.10.10.60">
    <property type="entry name" value="Homeodomain-like"/>
    <property type="match status" value="1"/>
</dbReference>
<dbReference type="InterPro" id="IPR050204">
    <property type="entry name" value="AraC_XylS_family_regulators"/>
</dbReference>
<dbReference type="InterPro" id="IPR046532">
    <property type="entry name" value="DUF6597"/>
</dbReference>
<dbReference type="OrthoDB" id="511992at2"/>
<dbReference type="Proteomes" id="UP000238180">
    <property type="component" value="Unassembled WGS sequence"/>
</dbReference>
<organism evidence="6 7">
    <name type="scientific">Flavobacterium columnare</name>
    <dbReference type="NCBI Taxonomy" id="996"/>
    <lineage>
        <taxon>Bacteria</taxon>
        <taxon>Pseudomonadati</taxon>
        <taxon>Bacteroidota</taxon>
        <taxon>Flavobacteriia</taxon>
        <taxon>Flavobacteriales</taxon>
        <taxon>Flavobacteriaceae</taxon>
        <taxon>Flavobacterium</taxon>
    </lineage>
</organism>
<evidence type="ECO:0000256" key="3">
    <source>
        <dbReference type="ARBA" id="ARBA00023163"/>
    </source>
</evidence>
<dbReference type="PANTHER" id="PTHR46796:SF13">
    <property type="entry name" value="HTH-TYPE TRANSCRIPTIONAL ACTIVATOR RHAS"/>
    <property type="match status" value="1"/>
</dbReference>
<dbReference type="SUPFAM" id="SSF46689">
    <property type="entry name" value="Homeodomain-like"/>
    <property type="match status" value="1"/>
</dbReference>
<dbReference type="InterPro" id="IPR009057">
    <property type="entry name" value="Homeodomain-like_sf"/>
</dbReference>
<gene>
    <name evidence="5" type="ORF">EH230_04855</name>
    <name evidence="6" type="ORF">FLACOL_01863</name>
</gene>
<dbReference type="Proteomes" id="UP000288951">
    <property type="component" value="Unassembled WGS sequence"/>
</dbReference>
<dbReference type="RefSeq" id="WP_105196457.1">
    <property type="nucleotide sequence ID" value="NZ_OLKH01000103.1"/>
</dbReference>
<sequence>MVKWSVKPSIQLQPYVDRYFYDDYTDHNDTFPFFLPGTGLDLFFHFDESVFNSKTELGDSYLVCPRDILDKKSIPKGEFIGVRFKSGMFRHFSNIPYCNIINQFVTAEDVWGNYFKEFQKIFLEEVTVLNKIEQIESFLIQLLFKFKKQELINWDYFNQKIYDEYRDLRIADLSDYSKFSKRTFERNFKETFGITPKVFQKLVRLEKTIKSIHLSEGKLLDSLEFGYYDQSHFNKDFKEFIGISPKEYFNKKNPHYYFESLK</sequence>
<proteinExistence type="predicted"/>
<evidence type="ECO:0000313" key="6">
    <source>
        <dbReference type="EMBL" id="SPE77853.1"/>
    </source>
</evidence>
<evidence type="ECO:0000313" key="8">
    <source>
        <dbReference type="Proteomes" id="UP000288951"/>
    </source>
</evidence>
<dbReference type="SMART" id="SM00342">
    <property type="entry name" value="HTH_ARAC"/>
    <property type="match status" value="1"/>
</dbReference>
<reference evidence="6" key="1">
    <citation type="submission" date="2018-02" db="EMBL/GenBank/DDBJ databases">
        <authorList>
            <person name="Cohen D.B."/>
            <person name="Kent A.D."/>
        </authorList>
    </citation>
    <scope>NUCLEOTIDE SEQUENCE [LARGE SCALE GENOMIC DNA]</scope>
    <source>
        <strain evidence="6">CIP109753</strain>
    </source>
</reference>
<accession>A0A2N9PC17</accession>
<keyword evidence="8" id="KW-1185">Reference proteome</keyword>
<reference evidence="5" key="2">
    <citation type="submission" date="2018-12" db="EMBL/GenBank/DDBJ databases">
        <title>Draft genome sequence of Flaovobacterium columnare ARS1 isolated from channel catfish in Alabama.</title>
        <authorList>
            <person name="Cai W."/>
            <person name="Arias C."/>
        </authorList>
    </citation>
    <scope>NUCLEOTIDE SEQUENCE [LARGE SCALE GENOMIC DNA]</scope>
    <source>
        <strain evidence="5">ARS1</strain>
    </source>
</reference>
<dbReference type="AlphaFoldDB" id="A0A2N9PC17"/>
<keyword evidence="3" id="KW-0804">Transcription</keyword>
<dbReference type="InterPro" id="IPR018060">
    <property type="entry name" value="HTH_AraC"/>
</dbReference>
<evidence type="ECO:0000313" key="7">
    <source>
        <dbReference type="Proteomes" id="UP000238180"/>
    </source>
</evidence>
<keyword evidence="2" id="KW-0238">DNA-binding</keyword>
<name>A0A2N9PC17_9FLAO</name>
<dbReference type="GO" id="GO:0003700">
    <property type="term" value="F:DNA-binding transcription factor activity"/>
    <property type="evidence" value="ECO:0007669"/>
    <property type="project" value="InterPro"/>
</dbReference>
<dbReference type="PROSITE" id="PS01124">
    <property type="entry name" value="HTH_ARAC_FAMILY_2"/>
    <property type="match status" value="1"/>
</dbReference>
<feature type="domain" description="HTH araC/xylS-type" evidence="4">
    <location>
        <begin position="155"/>
        <end position="251"/>
    </location>
</feature>
<evidence type="ECO:0000313" key="5">
    <source>
        <dbReference type="EMBL" id="RVU90282.1"/>
    </source>
</evidence>
<dbReference type="PANTHER" id="PTHR46796">
    <property type="entry name" value="HTH-TYPE TRANSCRIPTIONAL ACTIVATOR RHAS-RELATED"/>
    <property type="match status" value="1"/>
</dbReference>